<dbReference type="OrthoDB" id="9865530at2"/>
<organism evidence="1 2">
    <name type="scientific">Candidatus Sulfuritelmatomonas gaucii</name>
    <dbReference type="NCBI Taxonomy" id="2043161"/>
    <lineage>
        <taxon>Bacteria</taxon>
        <taxon>Pseudomonadati</taxon>
        <taxon>Acidobacteriota</taxon>
        <taxon>Terriglobia</taxon>
        <taxon>Terriglobales</taxon>
        <taxon>Acidobacteriaceae</taxon>
        <taxon>Candidatus Sulfuritelmatomonas</taxon>
    </lineage>
</organism>
<reference evidence="2" key="1">
    <citation type="submission" date="2018-02" db="EMBL/GenBank/DDBJ databases">
        <authorList>
            <person name="Hausmann B."/>
        </authorList>
    </citation>
    <scope>NUCLEOTIDE SEQUENCE [LARGE SCALE GENOMIC DNA]</scope>
    <source>
        <strain evidence="2">Peat soil MAG SbA5</strain>
    </source>
</reference>
<dbReference type="EMBL" id="OKRB01000054">
    <property type="protein sequence ID" value="SPE18260.1"/>
    <property type="molecule type" value="Genomic_DNA"/>
</dbReference>
<protein>
    <submittedName>
        <fullName evidence="1">Uncharacterized protein</fullName>
    </submittedName>
</protein>
<evidence type="ECO:0000313" key="1">
    <source>
        <dbReference type="EMBL" id="SPE18260.1"/>
    </source>
</evidence>
<dbReference type="AlphaFoldDB" id="A0A2N9L4V2"/>
<evidence type="ECO:0000313" key="2">
    <source>
        <dbReference type="Proteomes" id="UP000239735"/>
    </source>
</evidence>
<dbReference type="Proteomes" id="UP000239735">
    <property type="component" value="Unassembled WGS sequence"/>
</dbReference>
<accession>A0A2N9L4V2</accession>
<name>A0A2N9L4V2_9BACT</name>
<sequence length="106" mass="11456">MDMLLMGLCMTFVGVAVTAMAFVAATRPRWSTPAVQPELPAAKVAPARFFSDHVAASIPLQPLVPIEVLLQQIENHVRLEQAAAESFVAFPTQALLHSKTTSPFVN</sequence>
<proteinExistence type="predicted"/>
<gene>
    <name evidence="1" type="ORF">SBA5_1470007</name>
</gene>